<dbReference type="Proteomes" id="UP000193467">
    <property type="component" value="Unassembled WGS sequence"/>
</dbReference>
<feature type="compositionally biased region" description="Polar residues" evidence="6">
    <location>
        <begin position="19"/>
        <end position="36"/>
    </location>
</feature>
<comment type="caution">
    <text evidence="9">The sequence shown here is derived from an EMBL/GenBank/DDBJ whole genome shotgun (WGS) entry which is preliminary data.</text>
</comment>
<evidence type="ECO:0000259" key="8">
    <source>
        <dbReference type="PROSITE" id="PS51396"/>
    </source>
</evidence>
<dbReference type="Pfam" id="PF08324">
    <property type="entry name" value="PUL"/>
    <property type="match status" value="1"/>
</dbReference>
<dbReference type="PROSITE" id="PS50082">
    <property type="entry name" value="WD_REPEATS_2"/>
    <property type="match status" value="5"/>
</dbReference>
<keyword evidence="3 5" id="KW-0853">WD repeat</keyword>
<gene>
    <name evidence="9" type="ORF">BCR35DRAFT_309392</name>
</gene>
<dbReference type="STRING" id="106004.A0A1Y2DIL7"/>
<comment type="subcellular location">
    <subcellularLocation>
        <location evidence="1">Cytoplasm</location>
    </subcellularLocation>
</comment>
<dbReference type="SMART" id="SM00320">
    <property type="entry name" value="WD40"/>
    <property type="match status" value="7"/>
</dbReference>
<dbReference type="AlphaFoldDB" id="A0A1Y2DIL7"/>
<dbReference type="EMBL" id="MCGR01000078">
    <property type="protein sequence ID" value="ORY58665.1"/>
    <property type="molecule type" value="Genomic_DNA"/>
</dbReference>
<dbReference type="SUPFAM" id="SSF50978">
    <property type="entry name" value="WD40 repeat-like"/>
    <property type="match status" value="1"/>
</dbReference>
<dbReference type="InterPro" id="IPR013535">
    <property type="entry name" value="PUL_dom"/>
</dbReference>
<dbReference type="GO" id="GO:0043161">
    <property type="term" value="P:proteasome-mediated ubiquitin-dependent protein catabolic process"/>
    <property type="evidence" value="ECO:0007669"/>
    <property type="project" value="TreeGrafter"/>
</dbReference>
<evidence type="ECO:0000256" key="6">
    <source>
        <dbReference type="SAM" id="MobiDB-lite"/>
    </source>
</evidence>
<dbReference type="InterPro" id="IPR011989">
    <property type="entry name" value="ARM-like"/>
</dbReference>
<evidence type="ECO:0000313" key="9">
    <source>
        <dbReference type="EMBL" id="ORY58665.1"/>
    </source>
</evidence>
<dbReference type="OrthoDB" id="10265988at2759"/>
<dbReference type="Pfam" id="PF09070">
    <property type="entry name" value="PFU"/>
    <property type="match status" value="1"/>
</dbReference>
<dbReference type="InterPro" id="IPR015155">
    <property type="entry name" value="PFU"/>
</dbReference>
<feature type="domain" description="PUL" evidence="8">
    <location>
        <begin position="529"/>
        <end position="799"/>
    </location>
</feature>
<evidence type="ECO:0000256" key="1">
    <source>
        <dbReference type="ARBA" id="ARBA00004496"/>
    </source>
</evidence>
<dbReference type="InterPro" id="IPR038122">
    <property type="entry name" value="PFU_sf"/>
</dbReference>
<dbReference type="GO" id="GO:0043130">
    <property type="term" value="F:ubiquitin binding"/>
    <property type="evidence" value="ECO:0007669"/>
    <property type="project" value="TreeGrafter"/>
</dbReference>
<dbReference type="InParanoid" id="A0A1Y2DIL7"/>
<feature type="repeat" description="WD" evidence="5">
    <location>
        <begin position="123"/>
        <end position="155"/>
    </location>
</feature>
<dbReference type="Gene3D" id="1.25.10.10">
    <property type="entry name" value="Leucine-rich Repeat Variant"/>
    <property type="match status" value="1"/>
</dbReference>
<feature type="region of interest" description="Disordered" evidence="6">
    <location>
        <begin position="1"/>
        <end position="37"/>
    </location>
</feature>
<evidence type="ECO:0000256" key="4">
    <source>
        <dbReference type="ARBA" id="ARBA00022737"/>
    </source>
</evidence>
<dbReference type="InterPro" id="IPR015943">
    <property type="entry name" value="WD40/YVTN_repeat-like_dom_sf"/>
</dbReference>
<feature type="repeat" description="WD" evidence="5">
    <location>
        <begin position="204"/>
        <end position="249"/>
    </location>
</feature>
<feature type="repeat" description="WD" evidence="5">
    <location>
        <begin position="163"/>
        <end position="196"/>
    </location>
</feature>
<dbReference type="Gene3D" id="2.130.10.10">
    <property type="entry name" value="YVTN repeat-like/Quinoprotein amine dehydrogenase"/>
    <property type="match status" value="1"/>
</dbReference>
<dbReference type="GO" id="GO:0010992">
    <property type="term" value="P:ubiquitin recycling"/>
    <property type="evidence" value="ECO:0007669"/>
    <property type="project" value="TreeGrafter"/>
</dbReference>
<evidence type="ECO:0000256" key="5">
    <source>
        <dbReference type="PROSITE-ProRule" id="PRU00221"/>
    </source>
</evidence>
<accession>A0A1Y2DIL7</accession>
<dbReference type="Gene3D" id="3.10.20.870">
    <property type="entry name" value="PFU (PLAA family ubiquitin binding), C-terminal domain"/>
    <property type="match status" value="1"/>
</dbReference>
<dbReference type="PROSITE" id="PS51394">
    <property type="entry name" value="PFU"/>
    <property type="match status" value="1"/>
</dbReference>
<dbReference type="GO" id="GO:0005737">
    <property type="term" value="C:cytoplasm"/>
    <property type="evidence" value="ECO:0007669"/>
    <property type="project" value="UniProtKB-SubCell"/>
</dbReference>
<keyword evidence="10" id="KW-1185">Reference proteome</keyword>
<evidence type="ECO:0000313" key="10">
    <source>
        <dbReference type="Proteomes" id="UP000193467"/>
    </source>
</evidence>
<dbReference type="GO" id="GO:0005634">
    <property type="term" value="C:nucleus"/>
    <property type="evidence" value="ECO:0007669"/>
    <property type="project" value="TreeGrafter"/>
</dbReference>
<dbReference type="InterPro" id="IPR036322">
    <property type="entry name" value="WD40_repeat_dom_sf"/>
</dbReference>
<organism evidence="9 10">
    <name type="scientific">Leucosporidium creatinivorum</name>
    <dbReference type="NCBI Taxonomy" id="106004"/>
    <lineage>
        <taxon>Eukaryota</taxon>
        <taxon>Fungi</taxon>
        <taxon>Dikarya</taxon>
        <taxon>Basidiomycota</taxon>
        <taxon>Pucciniomycotina</taxon>
        <taxon>Microbotryomycetes</taxon>
        <taxon>Leucosporidiales</taxon>
        <taxon>Leucosporidium</taxon>
    </lineage>
</organism>
<keyword evidence="2" id="KW-0963">Cytoplasm</keyword>
<dbReference type="PANTHER" id="PTHR19849:SF0">
    <property type="entry name" value="PHOSPHOLIPASE A-2-ACTIVATING PROTEIN"/>
    <property type="match status" value="1"/>
</dbReference>
<dbReference type="CDD" id="cd00200">
    <property type="entry name" value="WD40"/>
    <property type="match status" value="1"/>
</dbReference>
<evidence type="ECO:0000256" key="3">
    <source>
        <dbReference type="ARBA" id="ARBA00022574"/>
    </source>
</evidence>
<dbReference type="InterPro" id="IPR001680">
    <property type="entry name" value="WD40_rpt"/>
</dbReference>
<dbReference type="PROSITE" id="PS51396">
    <property type="entry name" value="PUL"/>
    <property type="match status" value="1"/>
</dbReference>
<feature type="domain" description="PFU" evidence="7">
    <location>
        <begin position="392"/>
        <end position="487"/>
    </location>
</feature>
<dbReference type="PROSITE" id="PS50294">
    <property type="entry name" value="WD_REPEATS_REGION"/>
    <property type="match status" value="4"/>
</dbReference>
<name>A0A1Y2DIL7_9BASI</name>
<dbReference type="PANTHER" id="PTHR19849">
    <property type="entry name" value="PHOSPHOLIPASE A-2-ACTIVATING PROTEIN"/>
    <property type="match status" value="1"/>
</dbReference>
<protein>
    <submittedName>
        <fullName evidence="9">WD40-repeat-containing domain protein</fullName>
    </submittedName>
</protein>
<keyword evidence="4" id="KW-0677">Repeat</keyword>
<evidence type="ECO:0000256" key="2">
    <source>
        <dbReference type="ARBA" id="ARBA00022490"/>
    </source>
</evidence>
<dbReference type="Pfam" id="PF00400">
    <property type="entry name" value="WD40"/>
    <property type="match status" value="5"/>
</dbReference>
<feature type="repeat" description="WD" evidence="5">
    <location>
        <begin position="250"/>
        <end position="293"/>
    </location>
</feature>
<evidence type="ECO:0000259" key="7">
    <source>
        <dbReference type="PROSITE" id="PS51394"/>
    </source>
</evidence>
<reference evidence="9 10" key="1">
    <citation type="submission" date="2016-07" db="EMBL/GenBank/DDBJ databases">
        <title>Pervasive Adenine N6-methylation of Active Genes in Fungi.</title>
        <authorList>
            <consortium name="DOE Joint Genome Institute"/>
            <person name="Mondo S.J."/>
            <person name="Dannebaum R.O."/>
            <person name="Kuo R.C."/>
            <person name="Labutti K."/>
            <person name="Haridas S."/>
            <person name="Kuo A."/>
            <person name="Salamov A."/>
            <person name="Ahrendt S.R."/>
            <person name="Lipzen A."/>
            <person name="Sullivan W."/>
            <person name="Andreopoulos W.B."/>
            <person name="Clum A."/>
            <person name="Lindquist E."/>
            <person name="Daum C."/>
            <person name="Ramamoorthy G.K."/>
            <person name="Gryganskyi A."/>
            <person name="Culley D."/>
            <person name="Magnuson J.K."/>
            <person name="James T.Y."/>
            <person name="O'Malley M.A."/>
            <person name="Stajich J.E."/>
            <person name="Spatafora J.W."/>
            <person name="Visel A."/>
            <person name="Grigoriev I.V."/>
        </authorList>
    </citation>
    <scope>NUCLEOTIDE SEQUENCE [LARGE SCALE GENOMIC DNA]</scope>
    <source>
        <strain evidence="9 10">62-1032</strain>
    </source>
</reference>
<proteinExistence type="predicted"/>
<dbReference type="FunCoup" id="A0A1Y2DIL7">
    <property type="interactions" value="1026"/>
</dbReference>
<feature type="repeat" description="WD" evidence="5">
    <location>
        <begin position="11"/>
        <end position="42"/>
    </location>
</feature>
<sequence length="799" mass="84284">MTKPFRLSSTLAGHGSDVRSLSSSPTGPVLFSSSRDGTARSWYRPSAAAMDVDGESKKEQGGGWIEGLSFTGQHEGFVNAVQWVGGDGDGYLVTAGQDKLIHVWPLPSSLAPSDTPLTPSHMLIGHEANVCALGASKDGKTIVSGSWDKTAKVWKDFQLTYTLEGHEQSVWAVLALEGDEDLVLTGAADNLVKLWKGGKALRTFSGHTQAVRALAKLDAGVGGGDLFASAGNDASIRLWSLTTGEAVHVLYGHDSFIYSLSPIPDSAGGGLISGGEDRTMRVWRAADGECEQTLVIPAISVWAVTCLSNGDIAAGTSDGLVRVFTRSEDRVASAEALSDYDVQVSKTQVNSSQIGDVKKDNLPGLEALDTPGKKDGAVIMVKAPDGTVEAHSWSNGERSWTKIGEVTGGVGSSQKQMYMGQEYDHVFDVDFKDGAPKLKLPYNNGQNAYEAAQKFLFANELPLEYTEQIVEFIDKNTGNVTLGASDYVDPYTGASRYTGGGVPTQRSSSQGFSGDPFTGGGRTISKTPKILPHKTFLSFTSANLPALRSKLGQLNDELAAAESTSSLALSPSEITSLDSLVAYLLIANATPGKASRSLNEAETAVALKLLQWPSAQRFPGLDLLRLISLASPLLKSLPSLLEVVHSTSGPAKEQETNSMLAFRALANLFVPASGKSLVKDEAVLITEALKSRGVAGVSKLGKVALATIALNYSVLAVDKSLDAAAGQSLLDVLVDLLGDADGEVVYRSIMALGNLLLSPSFASSLPSSTVTRFKTLAKDASKRLPAEARIKVLVAEFAV</sequence>